<feature type="compositionally biased region" description="Basic and acidic residues" evidence="1">
    <location>
        <begin position="215"/>
        <end position="226"/>
    </location>
</feature>
<feature type="region of interest" description="Disordered" evidence="1">
    <location>
        <begin position="196"/>
        <end position="226"/>
    </location>
</feature>
<organism evidence="2 3">
    <name type="scientific">Colletotrichum lupini</name>
    <dbReference type="NCBI Taxonomy" id="145971"/>
    <lineage>
        <taxon>Eukaryota</taxon>
        <taxon>Fungi</taxon>
        <taxon>Dikarya</taxon>
        <taxon>Ascomycota</taxon>
        <taxon>Pezizomycotina</taxon>
        <taxon>Sordariomycetes</taxon>
        <taxon>Hypocreomycetidae</taxon>
        <taxon>Glomerellales</taxon>
        <taxon>Glomerellaceae</taxon>
        <taxon>Colletotrichum</taxon>
        <taxon>Colletotrichum acutatum species complex</taxon>
    </lineage>
</organism>
<evidence type="ECO:0000313" key="3">
    <source>
        <dbReference type="Proteomes" id="UP000830671"/>
    </source>
</evidence>
<feature type="region of interest" description="Disordered" evidence="1">
    <location>
        <begin position="241"/>
        <end position="264"/>
    </location>
</feature>
<evidence type="ECO:0000313" key="2">
    <source>
        <dbReference type="EMBL" id="UQC78493.1"/>
    </source>
</evidence>
<gene>
    <name evidence="2" type="ORF">CLUP02_03970</name>
</gene>
<accession>A0A9Q8SJU7</accession>
<dbReference type="AlphaFoldDB" id="A0A9Q8SJU7"/>
<reference evidence="2" key="1">
    <citation type="journal article" date="2021" name="Mol. Plant Microbe Interact.">
        <title>Complete Genome Sequence of the Plant-Pathogenic Fungus Colletotrichum lupini.</title>
        <authorList>
            <person name="Baroncelli R."/>
            <person name="Pensec F."/>
            <person name="Da Lio D."/>
            <person name="Boufleur T."/>
            <person name="Vicente I."/>
            <person name="Sarrocco S."/>
            <person name="Picot A."/>
            <person name="Baraldi E."/>
            <person name="Sukno S."/>
            <person name="Thon M."/>
            <person name="Le Floch G."/>
        </authorList>
    </citation>
    <scope>NUCLEOTIDE SEQUENCE</scope>
    <source>
        <strain evidence="2">IMI 504893</strain>
    </source>
</reference>
<dbReference type="GeneID" id="73337997"/>
<dbReference type="EMBL" id="CP019474">
    <property type="protein sequence ID" value="UQC78493.1"/>
    <property type="molecule type" value="Genomic_DNA"/>
</dbReference>
<keyword evidence="3" id="KW-1185">Reference proteome</keyword>
<dbReference type="RefSeq" id="XP_049140130.1">
    <property type="nucleotide sequence ID" value="XM_049282987.1"/>
</dbReference>
<proteinExistence type="predicted"/>
<name>A0A9Q8SJU7_9PEZI</name>
<evidence type="ECO:0000256" key="1">
    <source>
        <dbReference type="SAM" id="MobiDB-lite"/>
    </source>
</evidence>
<protein>
    <submittedName>
        <fullName evidence="2">Uncharacterized protein</fullName>
    </submittedName>
</protein>
<sequence>MSRQENVTFHLNDTLNSHGYGRHSVSRYARHQAREFQPHARDPSSSLSFVTDGRRQKTAWRNHGASKTILNCFSGSFLQLSGSSAAILLSAKRPPIKNPSGPLVTHLDGCDPRWSKSPSQSGKSVPDSLEFQSYKKNPTLLLRLEIVIGCPKIDENFCFSPRPPVRTTGESSFASLGQIHTNRFHIPSHASIEHTVTAQATPGRNPLDAVPTSTTRDRAQSPEHRVNEDLRGVGGARARPYCTQKSKSRSKPTRDERTMLSDYRTSSTWPTGNALISLFALCPPFFPRPKLFHMRLKRLELSRLRTTMDGHRGPATLGTRVGAKDDLWFAQWGREKIDCTPNERLPMSLIYGASFHAGGREAEACGG</sequence>
<dbReference type="Proteomes" id="UP000830671">
    <property type="component" value="Chromosome 2"/>
</dbReference>
<dbReference type="KEGG" id="clup:CLUP02_03970"/>